<keyword evidence="2" id="KW-1185">Reference proteome</keyword>
<evidence type="ECO:0000313" key="1">
    <source>
        <dbReference type="EMBL" id="KAJ7522028.1"/>
    </source>
</evidence>
<dbReference type="EMBL" id="CM055110">
    <property type="protein sequence ID" value="KAJ7522028.1"/>
    <property type="molecule type" value="Genomic_DNA"/>
</dbReference>
<protein>
    <submittedName>
        <fullName evidence="1">Uncharacterized protein</fullName>
    </submittedName>
</protein>
<sequence length="403" mass="45650">MRIIMSVRGFDFKWFDGFFLSMLGTSVIVVSINWGRYRRCNYPLHIWIVVDYATVFLFRLLMFVDNGLSFAMGLDVDPEQRRLCFCGRIVILSCLAFLLYPFLWAWTVIGSLWFTSAHDCLPEEGQKWGFLIWLLFSYCGLIAIACISASKWLMRRQSHLQAQPRRSAISELQVIVLLIKSYTWEGALLSGSIVLLLQLINHLSIQVLAELIRLPEWALRTSQPVQEPRGGGIEIPLYHPGLSLTPAQREAVEALIQQLPKFRLKGVPTECSSCPICLEEFEVGTEVRGLPCAHNFHVACIDEWLRLNVKCPHCRCSVFPQLDLISALNPQSVGQNNLDTGNGDSRQTGSGTVFVNMSSGRLVRASSYAQSNLVRMQDMLRVIHVELPRAEATQNEHSFDSER</sequence>
<organism evidence="1 2">
    <name type="scientific">Diphasiastrum complanatum</name>
    <name type="common">Issler's clubmoss</name>
    <name type="synonym">Lycopodium complanatum</name>
    <dbReference type="NCBI Taxonomy" id="34168"/>
    <lineage>
        <taxon>Eukaryota</taxon>
        <taxon>Viridiplantae</taxon>
        <taxon>Streptophyta</taxon>
        <taxon>Embryophyta</taxon>
        <taxon>Tracheophyta</taxon>
        <taxon>Lycopodiopsida</taxon>
        <taxon>Lycopodiales</taxon>
        <taxon>Lycopodiaceae</taxon>
        <taxon>Lycopodioideae</taxon>
        <taxon>Diphasiastrum</taxon>
    </lineage>
</organism>
<dbReference type="Proteomes" id="UP001162992">
    <property type="component" value="Chromosome 19"/>
</dbReference>
<reference evidence="2" key="1">
    <citation type="journal article" date="2024" name="Proc. Natl. Acad. Sci. U.S.A.">
        <title>Extraordinary preservation of gene collinearity over three hundred million years revealed in homosporous lycophytes.</title>
        <authorList>
            <person name="Li C."/>
            <person name="Wickell D."/>
            <person name="Kuo L.Y."/>
            <person name="Chen X."/>
            <person name="Nie B."/>
            <person name="Liao X."/>
            <person name="Peng D."/>
            <person name="Ji J."/>
            <person name="Jenkins J."/>
            <person name="Williams M."/>
            <person name="Shu S."/>
            <person name="Plott C."/>
            <person name="Barry K."/>
            <person name="Rajasekar S."/>
            <person name="Grimwood J."/>
            <person name="Han X."/>
            <person name="Sun S."/>
            <person name="Hou Z."/>
            <person name="He W."/>
            <person name="Dai G."/>
            <person name="Sun C."/>
            <person name="Schmutz J."/>
            <person name="Leebens-Mack J.H."/>
            <person name="Li F.W."/>
            <person name="Wang L."/>
        </authorList>
    </citation>
    <scope>NUCLEOTIDE SEQUENCE [LARGE SCALE GENOMIC DNA]</scope>
    <source>
        <strain evidence="2">cv. PW_Plant_1</strain>
    </source>
</reference>
<accession>A0ACC2AWX5</accession>
<name>A0ACC2AWX5_DIPCM</name>
<gene>
    <name evidence="1" type="ORF">O6H91_19G079900</name>
</gene>
<proteinExistence type="predicted"/>
<evidence type="ECO:0000313" key="2">
    <source>
        <dbReference type="Proteomes" id="UP001162992"/>
    </source>
</evidence>
<comment type="caution">
    <text evidence="1">The sequence shown here is derived from an EMBL/GenBank/DDBJ whole genome shotgun (WGS) entry which is preliminary data.</text>
</comment>